<dbReference type="OrthoDB" id="74360at2759"/>
<sequence length="375" mass="41865">MVRIQILPEIAGVADQITVFQRTPNYIIPRLDAPVGVLERAIYKYLRPVLWRRRALMMDFRESFYPAVTDKNSPAAKEIRQQCLDQMHAALPNQEELWKLLTPKYEPGAKRVIISDDYYPALARPNVHLETRSIHAISRHSVSVKDQDGQIKDAAPKYDLLVCATGFKTVDFLHPIKIVGRNGRALGDVWKDGAQALYGVTSEDMPNFAMLYGPNTNLGHNSIILMIEAQSRYINALIAPVLQARQKGTALAIRPSPERVSEYNDGIQKVLQASSFNDPNCTSWYRNAAGRITNNWSGTVVEYQKLLSKVDFTDYYTEGDVDTVQSNSQVYLGRVVEETQVSNTTLGLGLLSAAAIGAGWLLRRSYGMTGLLTSS</sequence>
<dbReference type="InterPro" id="IPR051209">
    <property type="entry name" value="FAD-bind_Monooxygenase_sf"/>
</dbReference>
<comment type="similarity">
    <text evidence="1">Belongs to the FAD-binding monooxygenase family.</text>
</comment>
<dbReference type="PANTHER" id="PTHR42877:SF4">
    <property type="entry name" value="FAD_NAD(P)-BINDING DOMAIN-CONTAINING PROTEIN-RELATED"/>
    <property type="match status" value="1"/>
</dbReference>
<dbReference type="EMBL" id="CP051142">
    <property type="protein sequence ID" value="QIX00643.1"/>
    <property type="molecule type" value="Genomic_DNA"/>
</dbReference>
<name>A0A6H0Y0V6_9PEZI</name>
<accession>A0A6H0Y0V6</accession>
<evidence type="ECO:0000313" key="3">
    <source>
        <dbReference type="Proteomes" id="UP000503462"/>
    </source>
</evidence>
<reference evidence="2 3" key="1">
    <citation type="journal article" date="2016" name="Sci. Rep.">
        <title>Peltaster fructicola genome reveals evolution from an invasive phytopathogen to an ectophytic parasite.</title>
        <authorList>
            <person name="Xu C."/>
            <person name="Chen H."/>
            <person name="Gleason M.L."/>
            <person name="Xu J.R."/>
            <person name="Liu H."/>
            <person name="Zhang R."/>
            <person name="Sun G."/>
        </authorList>
    </citation>
    <scope>NUCLEOTIDE SEQUENCE [LARGE SCALE GENOMIC DNA]</scope>
    <source>
        <strain evidence="2 3">LNHT1506</strain>
    </source>
</reference>
<dbReference type="Proteomes" id="UP000503462">
    <property type="component" value="Chromosome 4"/>
</dbReference>
<dbReference type="SUPFAM" id="SSF51905">
    <property type="entry name" value="FAD/NAD(P)-binding domain"/>
    <property type="match status" value="1"/>
</dbReference>
<evidence type="ECO:0000256" key="1">
    <source>
        <dbReference type="ARBA" id="ARBA00010139"/>
    </source>
</evidence>
<dbReference type="Gene3D" id="3.50.50.60">
    <property type="entry name" value="FAD/NAD(P)-binding domain"/>
    <property type="match status" value="1"/>
</dbReference>
<keyword evidence="3" id="KW-1185">Reference proteome</keyword>
<proteinExistence type="inferred from homology"/>
<dbReference type="AlphaFoldDB" id="A0A6H0Y0V6"/>
<protein>
    <submittedName>
        <fullName evidence="2">Uncharacterized protein</fullName>
    </submittedName>
</protein>
<organism evidence="2 3">
    <name type="scientific">Peltaster fructicola</name>
    <dbReference type="NCBI Taxonomy" id="286661"/>
    <lineage>
        <taxon>Eukaryota</taxon>
        <taxon>Fungi</taxon>
        <taxon>Dikarya</taxon>
        <taxon>Ascomycota</taxon>
        <taxon>Pezizomycotina</taxon>
        <taxon>Dothideomycetes</taxon>
        <taxon>Dothideomycetes incertae sedis</taxon>
        <taxon>Peltaster</taxon>
    </lineage>
</organism>
<gene>
    <name evidence="2" type="ORF">AMS68_006160</name>
</gene>
<dbReference type="PANTHER" id="PTHR42877">
    <property type="entry name" value="L-ORNITHINE N(5)-MONOOXYGENASE-RELATED"/>
    <property type="match status" value="1"/>
</dbReference>
<evidence type="ECO:0000313" key="2">
    <source>
        <dbReference type="EMBL" id="QIX00643.1"/>
    </source>
</evidence>
<dbReference type="InterPro" id="IPR036188">
    <property type="entry name" value="FAD/NAD-bd_sf"/>
</dbReference>